<dbReference type="GO" id="GO:0000981">
    <property type="term" value="F:DNA-binding transcription factor activity, RNA polymerase II-specific"/>
    <property type="evidence" value="ECO:0007669"/>
    <property type="project" value="InterPro"/>
</dbReference>
<proteinExistence type="predicted"/>
<comment type="caution">
    <text evidence="3">The sequence shown here is derived from an EMBL/GenBank/DDBJ whole genome shotgun (WGS) entry which is preliminary data.</text>
</comment>
<sequence>MYVHGFADRLDSFDDALASCSARRCAINTAEVSLDNIVEEPRRKRAKFSSAILPLTPRSHSLRLQHLPTPAPTTISAISDEDVARTLISLGEISPPKLPLDDRDSFSLSDPLTESDKGSLYEAPVPAIEMPPPPPKLAARCARCKKSKKGCDRSRPCARCLSAGCADGCITDEDENTPKRQSGPGSRGGKRRGRGRGRRW</sequence>
<feature type="region of interest" description="Disordered" evidence="1">
    <location>
        <begin position="167"/>
        <end position="200"/>
    </location>
</feature>
<dbReference type="AlphaFoldDB" id="A0A1U7LKH5"/>
<evidence type="ECO:0000256" key="1">
    <source>
        <dbReference type="SAM" id="MobiDB-lite"/>
    </source>
</evidence>
<feature type="compositionally biased region" description="Basic residues" evidence="1">
    <location>
        <begin position="188"/>
        <end position="200"/>
    </location>
</feature>
<dbReference type="EMBL" id="LXFE01002252">
    <property type="protein sequence ID" value="OLL23155.1"/>
    <property type="molecule type" value="Genomic_DNA"/>
</dbReference>
<dbReference type="OMA" id="RRCAINT"/>
<feature type="region of interest" description="Disordered" evidence="1">
    <location>
        <begin position="94"/>
        <end position="119"/>
    </location>
</feature>
<accession>A0A1U7LKH5</accession>
<evidence type="ECO:0000313" key="3">
    <source>
        <dbReference type="EMBL" id="OLL23155.1"/>
    </source>
</evidence>
<dbReference type="Proteomes" id="UP000186594">
    <property type="component" value="Unassembled WGS sequence"/>
</dbReference>
<feature type="domain" description="Zn(2)-C6 fungal-type" evidence="2">
    <location>
        <begin position="140"/>
        <end position="171"/>
    </location>
</feature>
<dbReference type="OrthoDB" id="4150467at2759"/>
<reference evidence="3 4" key="1">
    <citation type="submission" date="2016-04" db="EMBL/GenBank/DDBJ databases">
        <title>Evolutionary innovation and constraint leading to complex multicellularity in the Ascomycota.</title>
        <authorList>
            <person name="Cisse O."/>
            <person name="Nguyen A."/>
            <person name="Hewitt D.A."/>
            <person name="Jedd G."/>
            <person name="Stajich J.E."/>
        </authorList>
    </citation>
    <scope>NUCLEOTIDE SEQUENCE [LARGE SCALE GENOMIC DNA]</scope>
    <source>
        <strain evidence="3 4">DAH-3</strain>
    </source>
</reference>
<dbReference type="InterPro" id="IPR001138">
    <property type="entry name" value="Zn2Cys6_DnaBD"/>
</dbReference>
<dbReference type="PROSITE" id="PS50048">
    <property type="entry name" value="ZN2_CY6_FUNGAL_2"/>
    <property type="match status" value="1"/>
</dbReference>
<dbReference type="SMART" id="SM00066">
    <property type="entry name" value="GAL4"/>
    <property type="match status" value="1"/>
</dbReference>
<dbReference type="CDD" id="cd00067">
    <property type="entry name" value="GAL4"/>
    <property type="match status" value="1"/>
</dbReference>
<name>A0A1U7LKH5_NEOID</name>
<dbReference type="GO" id="GO:0008270">
    <property type="term" value="F:zinc ion binding"/>
    <property type="evidence" value="ECO:0007669"/>
    <property type="project" value="InterPro"/>
</dbReference>
<keyword evidence="4" id="KW-1185">Reference proteome</keyword>
<organism evidence="3 4">
    <name type="scientific">Neolecta irregularis (strain DAH-3)</name>
    <dbReference type="NCBI Taxonomy" id="1198029"/>
    <lineage>
        <taxon>Eukaryota</taxon>
        <taxon>Fungi</taxon>
        <taxon>Dikarya</taxon>
        <taxon>Ascomycota</taxon>
        <taxon>Taphrinomycotina</taxon>
        <taxon>Neolectales</taxon>
        <taxon>Neolectaceae</taxon>
        <taxon>Neolecta</taxon>
    </lineage>
</organism>
<evidence type="ECO:0000313" key="4">
    <source>
        <dbReference type="Proteomes" id="UP000186594"/>
    </source>
</evidence>
<evidence type="ECO:0000259" key="2">
    <source>
        <dbReference type="PROSITE" id="PS50048"/>
    </source>
</evidence>
<gene>
    <name evidence="3" type="ORF">NEOLI_000579</name>
</gene>
<protein>
    <submittedName>
        <fullName evidence="3">Putative transcriptional regulatory protein</fullName>
    </submittedName>
</protein>